<evidence type="ECO:0000313" key="3">
    <source>
        <dbReference type="EMBL" id="KAF8707570.1"/>
    </source>
</evidence>
<dbReference type="Proteomes" id="UP000602905">
    <property type="component" value="Unassembled WGS sequence"/>
</dbReference>
<comment type="caution">
    <text evidence="3">The sequence shown here is derived from an EMBL/GenBank/DDBJ whole genome shotgun (WGS) entry which is preliminary data.</text>
</comment>
<dbReference type="GO" id="GO:0003723">
    <property type="term" value="F:RNA binding"/>
    <property type="evidence" value="ECO:0007669"/>
    <property type="project" value="InterPro"/>
</dbReference>
<dbReference type="Pfam" id="PF00849">
    <property type="entry name" value="PseudoU_synth_2"/>
    <property type="match status" value="1"/>
</dbReference>
<name>A0A8H7LSG2_9AGAM</name>
<proteinExistence type="inferred from homology"/>
<dbReference type="CDD" id="cd02869">
    <property type="entry name" value="PseudoU_synth_RluA_like"/>
    <property type="match status" value="1"/>
</dbReference>
<dbReference type="InterPro" id="IPR050188">
    <property type="entry name" value="RluA_PseudoU_synthase"/>
</dbReference>
<gene>
    <name evidence="3" type="ORF">RHS03_03454</name>
</gene>
<dbReference type="InterPro" id="IPR020103">
    <property type="entry name" value="PsdUridine_synth_cat_dom_sf"/>
</dbReference>
<evidence type="ECO:0000256" key="1">
    <source>
        <dbReference type="ARBA" id="ARBA00010876"/>
    </source>
</evidence>
<feature type="domain" description="Pseudouridine synthase RsuA/RluA-like" evidence="2">
    <location>
        <begin position="13"/>
        <end position="153"/>
    </location>
</feature>
<dbReference type="GO" id="GO:0000455">
    <property type="term" value="P:enzyme-directed rRNA pseudouridine synthesis"/>
    <property type="evidence" value="ECO:0007669"/>
    <property type="project" value="TreeGrafter"/>
</dbReference>
<dbReference type="GO" id="GO:0009982">
    <property type="term" value="F:pseudouridine synthase activity"/>
    <property type="evidence" value="ECO:0007669"/>
    <property type="project" value="InterPro"/>
</dbReference>
<reference evidence="3" key="1">
    <citation type="submission" date="2020-09" db="EMBL/GenBank/DDBJ databases">
        <title>Comparative genome analyses of four rice-infecting Rhizoctonia solani isolates reveal extensive enrichment of homogalacturonan modification genes.</title>
        <authorList>
            <person name="Lee D.-Y."/>
            <person name="Jeon J."/>
            <person name="Kim K.-T."/>
            <person name="Cheong K."/>
            <person name="Song H."/>
            <person name="Choi G."/>
            <person name="Ko J."/>
            <person name="Opiyo S.O."/>
            <person name="Zuo S."/>
            <person name="Madhav S."/>
            <person name="Lee Y.-H."/>
            <person name="Wang G.-L."/>
        </authorList>
    </citation>
    <scope>NUCLEOTIDE SEQUENCE</scope>
    <source>
        <strain evidence="3">AG1-IA WGL</strain>
    </source>
</reference>
<accession>A0A8H7LSG2</accession>
<dbReference type="CDD" id="cd21037">
    <property type="entry name" value="MLKL_NTD"/>
    <property type="match status" value="1"/>
</dbReference>
<protein>
    <submittedName>
        <fullName evidence="3">RNA pseudouridylate synthase</fullName>
    </submittedName>
</protein>
<dbReference type="Gene3D" id="3.30.2350.10">
    <property type="entry name" value="Pseudouridine synthase"/>
    <property type="match status" value="1"/>
</dbReference>
<dbReference type="PANTHER" id="PTHR21600:SF87">
    <property type="entry name" value="RNA PSEUDOURIDYLATE SYNTHASE DOMAIN-CONTAINING PROTEIN 1"/>
    <property type="match status" value="1"/>
</dbReference>
<comment type="similarity">
    <text evidence="1">Belongs to the pseudouridine synthase RluA family.</text>
</comment>
<evidence type="ECO:0000259" key="2">
    <source>
        <dbReference type="Pfam" id="PF00849"/>
    </source>
</evidence>
<evidence type="ECO:0000313" key="4">
    <source>
        <dbReference type="Proteomes" id="UP000602905"/>
    </source>
</evidence>
<dbReference type="InterPro" id="IPR006145">
    <property type="entry name" value="PsdUridine_synth_RsuA/RluA"/>
</dbReference>
<feature type="non-terminal residue" evidence="3">
    <location>
        <position position="1"/>
    </location>
</feature>
<organism evidence="3 4">
    <name type="scientific">Rhizoctonia solani</name>
    <dbReference type="NCBI Taxonomy" id="456999"/>
    <lineage>
        <taxon>Eukaryota</taxon>
        <taxon>Fungi</taxon>
        <taxon>Dikarya</taxon>
        <taxon>Basidiomycota</taxon>
        <taxon>Agaricomycotina</taxon>
        <taxon>Agaricomycetes</taxon>
        <taxon>Cantharellales</taxon>
        <taxon>Ceratobasidiaceae</taxon>
        <taxon>Rhizoctonia</taxon>
    </lineage>
</organism>
<dbReference type="EMBL" id="JACYCD010000049">
    <property type="protein sequence ID" value="KAF8707570.1"/>
    <property type="molecule type" value="Genomic_DNA"/>
</dbReference>
<dbReference type="OrthoDB" id="3225869at2759"/>
<dbReference type="InterPro" id="IPR059179">
    <property type="entry name" value="MLKL-like_MCAfunc"/>
</dbReference>
<sequence>MARNLVAFMDRGLIVLNKPAGLVSQGGKHTLVHRPLVRQKQPATTGAFILARNTQVAQTLSSQLRRPSSNAIIKTYLALVHGSFEPESNGEIRKSLFISDGRVSVQPSSIGAISKEVPTHTTWRCLFSEKGVSLVELGLKTGVKHQLRVTMAQILNGDQVYGSPNSRNEQLMLHSARVEILQYLLKPVLGRRTYKLGIVVPPPSGFLSICQSLGFSIDDPWAPSPVRVTVDGSEIPYDPSYTLDEEIVTEALLMKDFEAKSLSSRILSATRSTGSAITRSIPLPGLSEVKGAAKKLVDGLETIDDHAAKCKTLTSRIASISSMLENHFQEGEDVTELSYLYTKLQTCQRQLSRIDSRRGLSGALRATRQIEVIERVEKEIGTGLQDFLFSIMLRRLSTPRQNLTIKPDETTSKNHVGTMVRRRRIDSVVKSVTRGTYRNRNILLVQYSSKKEPQKAAEMFLASVKTIIQEQHPNVLHFMGGSEDSGSYENHYMMFDVGTVISREAFVQSLRSAQKAFSFLEGVKAGMKFLLDYGVQTWDDIHISHDGRAVLCPPYWDDPDTWSKSNHDVFTSLTGTTHSPDFPLTTLTEILNMAGSRWSDFQLTVTTHGYGLRDYHLMQIADELELPVPPFLLIYCGPLPDFLVSVGSIGVPEWIITGRSSDCFSGSMTDWVGISSLWSCTGWEVLQTCTLEYWSVGNGPPYANEDHEDFSCGATLEPLGSPDGWLSYGCFESSDSFGISYELAVSDPVLFEESWKRYSATKISNIMHMAEDEQSIQAVRHISVNIRCKLPKKRGLLPLYFHRRPSSLFNVEHYWGFLSDSPDPDVPPCRLVRDVQVEYSVEINTLRANDTWAFRAEQCFESIVSRTPGSFHAW</sequence>
<dbReference type="SUPFAM" id="SSF55120">
    <property type="entry name" value="Pseudouridine synthase"/>
    <property type="match status" value="1"/>
</dbReference>
<dbReference type="PANTHER" id="PTHR21600">
    <property type="entry name" value="MITOCHONDRIAL RNA PSEUDOURIDINE SYNTHASE"/>
    <property type="match status" value="1"/>
</dbReference>
<dbReference type="AlphaFoldDB" id="A0A8H7LSG2"/>